<proteinExistence type="predicted"/>
<dbReference type="GO" id="GO:0003700">
    <property type="term" value="F:DNA-binding transcription factor activity"/>
    <property type="evidence" value="ECO:0007669"/>
    <property type="project" value="TreeGrafter"/>
</dbReference>
<dbReference type="Pfam" id="PF00532">
    <property type="entry name" value="Peripla_BP_1"/>
    <property type="match status" value="1"/>
</dbReference>
<keyword evidence="1" id="KW-0805">Transcription regulation</keyword>
<keyword evidence="3" id="KW-0804">Transcription</keyword>
<evidence type="ECO:0000313" key="6">
    <source>
        <dbReference type="Proteomes" id="UP000733611"/>
    </source>
</evidence>
<keyword evidence="2" id="KW-0238">DNA-binding</keyword>
<evidence type="ECO:0000256" key="2">
    <source>
        <dbReference type="ARBA" id="ARBA00023125"/>
    </source>
</evidence>
<dbReference type="SUPFAM" id="SSF47413">
    <property type="entry name" value="lambda repressor-like DNA-binding domains"/>
    <property type="match status" value="1"/>
</dbReference>
<dbReference type="EMBL" id="JAHLFE010000150">
    <property type="protein sequence ID" value="MBU3844685.1"/>
    <property type="molecule type" value="Genomic_DNA"/>
</dbReference>
<dbReference type="InterPro" id="IPR028082">
    <property type="entry name" value="Peripla_BP_I"/>
</dbReference>
<dbReference type="Pfam" id="PF00356">
    <property type="entry name" value="LacI"/>
    <property type="match status" value="1"/>
</dbReference>
<dbReference type="InterPro" id="IPR000843">
    <property type="entry name" value="HTH_LacI"/>
</dbReference>
<evidence type="ECO:0000256" key="3">
    <source>
        <dbReference type="ARBA" id="ARBA00023163"/>
    </source>
</evidence>
<dbReference type="AlphaFoldDB" id="A0A948TGZ9"/>
<reference evidence="5" key="2">
    <citation type="submission" date="2021-04" db="EMBL/GenBank/DDBJ databases">
        <authorList>
            <person name="Gilroy R."/>
        </authorList>
    </citation>
    <scope>NUCLEOTIDE SEQUENCE</scope>
    <source>
        <strain evidence="5">378</strain>
    </source>
</reference>
<dbReference type="InterPro" id="IPR001761">
    <property type="entry name" value="Peripla_BP/Lac1_sug-bd_dom"/>
</dbReference>
<evidence type="ECO:0000313" key="5">
    <source>
        <dbReference type="EMBL" id="MBU3844685.1"/>
    </source>
</evidence>
<organism evidence="5 6">
    <name type="scientific">Candidatus Anaerobiospirillum pullicola</name>
    <dbReference type="NCBI Taxonomy" id="2838451"/>
    <lineage>
        <taxon>Bacteria</taxon>
        <taxon>Pseudomonadati</taxon>
        <taxon>Pseudomonadota</taxon>
        <taxon>Gammaproteobacteria</taxon>
        <taxon>Aeromonadales</taxon>
        <taxon>Succinivibrionaceae</taxon>
        <taxon>Anaerobiospirillum</taxon>
    </lineage>
</organism>
<protein>
    <submittedName>
        <fullName evidence="5">LacI family transcriptional regulator</fullName>
    </submittedName>
</protein>
<dbReference type="CDD" id="cd01392">
    <property type="entry name" value="HTH_LacI"/>
    <property type="match status" value="1"/>
</dbReference>
<dbReference type="PROSITE" id="PS50932">
    <property type="entry name" value="HTH_LACI_2"/>
    <property type="match status" value="1"/>
</dbReference>
<dbReference type="SMART" id="SM00354">
    <property type="entry name" value="HTH_LACI"/>
    <property type="match status" value="1"/>
</dbReference>
<gene>
    <name evidence="5" type="ORF">H9847_07465</name>
</gene>
<dbReference type="InterPro" id="IPR010982">
    <property type="entry name" value="Lambda_DNA-bd_dom_sf"/>
</dbReference>
<dbReference type="Gene3D" id="1.10.260.40">
    <property type="entry name" value="lambda repressor-like DNA-binding domains"/>
    <property type="match status" value="1"/>
</dbReference>
<evidence type="ECO:0000256" key="1">
    <source>
        <dbReference type="ARBA" id="ARBA00023015"/>
    </source>
</evidence>
<feature type="domain" description="HTH lacI-type" evidence="4">
    <location>
        <begin position="3"/>
        <end position="57"/>
    </location>
</feature>
<comment type="caution">
    <text evidence="5">The sequence shown here is derived from an EMBL/GenBank/DDBJ whole genome shotgun (WGS) entry which is preliminary data.</text>
</comment>
<accession>A0A948TGZ9</accession>
<dbReference type="PANTHER" id="PTHR30146">
    <property type="entry name" value="LACI-RELATED TRANSCRIPTIONAL REPRESSOR"/>
    <property type="match status" value="1"/>
</dbReference>
<dbReference type="PANTHER" id="PTHR30146:SF109">
    <property type="entry name" value="HTH-TYPE TRANSCRIPTIONAL REGULATOR GALS"/>
    <property type="match status" value="1"/>
</dbReference>
<dbReference type="GO" id="GO:0000976">
    <property type="term" value="F:transcription cis-regulatory region binding"/>
    <property type="evidence" value="ECO:0007669"/>
    <property type="project" value="TreeGrafter"/>
</dbReference>
<name>A0A948TGZ9_9GAMM</name>
<dbReference type="SUPFAM" id="SSF53822">
    <property type="entry name" value="Periplasmic binding protein-like I"/>
    <property type="match status" value="1"/>
</dbReference>
<dbReference type="Proteomes" id="UP000733611">
    <property type="component" value="Unassembled WGS sequence"/>
</dbReference>
<reference evidence="5" key="1">
    <citation type="journal article" date="2021" name="PeerJ">
        <title>Extensive microbial diversity within the chicken gut microbiome revealed by metagenomics and culture.</title>
        <authorList>
            <person name="Gilroy R."/>
            <person name="Ravi A."/>
            <person name="Getino M."/>
            <person name="Pursley I."/>
            <person name="Horton D.L."/>
            <person name="Alikhan N.F."/>
            <person name="Baker D."/>
            <person name="Gharbi K."/>
            <person name="Hall N."/>
            <person name="Watson M."/>
            <person name="Adriaenssens E.M."/>
            <person name="Foster-Nyarko E."/>
            <person name="Jarju S."/>
            <person name="Secka A."/>
            <person name="Antonio M."/>
            <person name="Oren A."/>
            <person name="Chaudhuri R.R."/>
            <person name="La Ragione R."/>
            <person name="Hildebrand F."/>
            <person name="Pallen M.J."/>
        </authorList>
    </citation>
    <scope>NUCLEOTIDE SEQUENCE</scope>
    <source>
        <strain evidence="5">378</strain>
    </source>
</reference>
<evidence type="ECO:0000259" key="4">
    <source>
        <dbReference type="PROSITE" id="PS50932"/>
    </source>
</evidence>
<dbReference type="Gene3D" id="3.40.50.2300">
    <property type="match status" value="2"/>
</dbReference>
<sequence length="360" mass="39330">MAITLKELADHLGLSTAAVSKALCGKSDISAQTRERVQAAAKKLGYSPNYSAKKLRQGHTSMVALMLPSMTENAFHTSPFFMQLNYGLETVLMSQGYHSTLLQGLDDKDQLEKIKWLCEGHVVDAIILMDTLVKDPRINYLKKCKFPFVCMGRTGKLQNVSFVDMDHAQMVADAVAYALSLGKKRIAALPIEEESAYSEVFVAGYKAALAAHGLEYVPEYVVHASHDLHSGFTAMQQLMALPEPPDFVVCLNDLQLASALSYFHRLGQKPIEMVCCIISSASFGFFNPASHYFALDLVHMGKLLGKAVLHELQDRGKKGYTAMQEIVPVEFKKYDLLPLQGVQGVATAAAAAAVAVHSGT</sequence>